<dbReference type="AlphaFoldDB" id="A0A2P6P069"/>
<keyword evidence="6" id="KW-1185">Reference proteome</keyword>
<gene>
    <name evidence="5" type="ORF">PROFUN_00866</name>
</gene>
<dbReference type="GO" id="GO:0005737">
    <property type="term" value="C:cytoplasm"/>
    <property type="evidence" value="ECO:0007669"/>
    <property type="project" value="TreeGrafter"/>
</dbReference>
<dbReference type="Proteomes" id="UP000241769">
    <property type="component" value="Unassembled WGS sequence"/>
</dbReference>
<keyword evidence="4" id="KW-0732">Signal</keyword>
<evidence type="ECO:0000256" key="1">
    <source>
        <dbReference type="ARBA" id="ARBA00007119"/>
    </source>
</evidence>
<dbReference type="InterPro" id="IPR000898">
    <property type="entry name" value="Indolamine_dOase"/>
</dbReference>
<organism evidence="5 6">
    <name type="scientific">Planoprotostelium fungivorum</name>
    <dbReference type="NCBI Taxonomy" id="1890364"/>
    <lineage>
        <taxon>Eukaryota</taxon>
        <taxon>Amoebozoa</taxon>
        <taxon>Evosea</taxon>
        <taxon>Variosea</taxon>
        <taxon>Cavosteliida</taxon>
        <taxon>Cavosteliaceae</taxon>
        <taxon>Planoprotostelium</taxon>
    </lineage>
</organism>
<dbReference type="GO" id="GO:0046872">
    <property type="term" value="F:metal ion binding"/>
    <property type="evidence" value="ECO:0007669"/>
    <property type="project" value="UniProtKB-KW"/>
</dbReference>
<reference evidence="5 6" key="1">
    <citation type="journal article" date="2018" name="Genome Biol. Evol.">
        <title>Multiple Roots of Fruiting Body Formation in Amoebozoa.</title>
        <authorList>
            <person name="Hillmann F."/>
            <person name="Forbes G."/>
            <person name="Novohradska S."/>
            <person name="Ferling I."/>
            <person name="Riege K."/>
            <person name="Groth M."/>
            <person name="Westermann M."/>
            <person name="Marz M."/>
            <person name="Spaller T."/>
            <person name="Winckler T."/>
            <person name="Schaap P."/>
            <person name="Glockner G."/>
        </authorList>
    </citation>
    <scope>NUCLEOTIDE SEQUENCE [LARGE SCALE GENOMIC DNA]</scope>
    <source>
        <strain evidence="5 6">Jena</strain>
    </source>
</reference>
<keyword evidence="3" id="KW-0408">Iron</keyword>
<dbReference type="GO" id="GO:0034354">
    <property type="term" value="P:'de novo' NAD+ biosynthetic process from L-tryptophan"/>
    <property type="evidence" value="ECO:0007669"/>
    <property type="project" value="TreeGrafter"/>
</dbReference>
<evidence type="ECO:0000256" key="3">
    <source>
        <dbReference type="ARBA" id="ARBA00023004"/>
    </source>
</evidence>
<evidence type="ECO:0000256" key="4">
    <source>
        <dbReference type="SAM" id="SignalP"/>
    </source>
</evidence>
<evidence type="ECO:0000313" key="6">
    <source>
        <dbReference type="Proteomes" id="UP000241769"/>
    </source>
</evidence>
<dbReference type="Gene3D" id="1.20.58.480">
    <property type="match status" value="1"/>
</dbReference>
<dbReference type="OrthoDB" id="4662583at2759"/>
<dbReference type="GO" id="GO:0019441">
    <property type="term" value="P:L-tryptophan catabolic process to kynurenine"/>
    <property type="evidence" value="ECO:0007669"/>
    <property type="project" value="InterPro"/>
</dbReference>
<dbReference type="PANTHER" id="PTHR28657">
    <property type="entry name" value="INDOLEAMINE 2,3-DIOXYGENASE"/>
    <property type="match status" value="1"/>
</dbReference>
<feature type="signal peptide" evidence="4">
    <location>
        <begin position="1"/>
        <end position="15"/>
    </location>
</feature>
<evidence type="ECO:0008006" key="7">
    <source>
        <dbReference type="Google" id="ProtNLM"/>
    </source>
</evidence>
<keyword evidence="2" id="KW-0479">Metal-binding</keyword>
<proteinExistence type="inferred from homology"/>
<protein>
    <recommendedName>
        <fullName evidence="7">Indoleamine 2,3-dioxygenase</fullName>
    </recommendedName>
</protein>
<dbReference type="SUPFAM" id="SSF140959">
    <property type="entry name" value="Indolic compounds 2,3-dioxygenase-like"/>
    <property type="match status" value="1"/>
</dbReference>
<dbReference type="GO" id="GO:0033754">
    <property type="term" value="F:indoleamine 2,3-dioxygenase activity"/>
    <property type="evidence" value="ECO:0007669"/>
    <property type="project" value="TreeGrafter"/>
</dbReference>
<comment type="caution">
    <text evidence="5">The sequence shown here is derived from an EMBL/GenBank/DDBJ whole genome shotgun (WGS) entry which is preliminary data.</text>
</comment>
<dbReference type="InterPro" id="IPR037217">
    <property type="entry name" value="Trp/Indoleamine_2_3_dOase-like"/>
</dbReference>
<evidence type="ECO:0000256" key="2">
    <source>
        <dbReference type="ARBA" id="ARBA00022723"/>
    </source>
</evidence>
<dbReference type="EMBL" id="MDYQ01000002">
    <property type="protein sequence ID" value="PRP89602.1"/>
    <property type="molecule type" value="Genomic_DNA"/>
</dbReference>
<sequence>MLSRIFHFVNHSVLALLPTAGFSYQLAAKKLEAGPTLRALQKMVDDLGDGQWPPVADHSGWPEVHMPYHDLAMRTGPRLTVTPDQVSTDDVVNAERIGSFRKWMEEELTCIEMDGVEEAISQMQLRQKYAMAACLGFLRHAYRWGTVPIVKLAQDEEHVDFPDAIEGPYTLIREYLTLHCESGCMYTLFYCNMDPKTEQLVYSTTRNQMKEIQETERWNVLLLYKIEQLAIDRVYTNLARACDAATKGDIRQVIRLLHLVNEGTKPAYRFIFNNLKEHNVSSKWWLPYGQGFYGWTLHNRDGISGNQTLFIRVMDSLLNLPTNEGKAFADKAGTEHVPDADWNFVSAIRAANLRQYADKYPELDAEIQEAVKQLRLWRMAHIPKARKYESAPAPERKMMTAGNSLITEVKFGTPTETISQMAQMFVARLQRRLEQTR</sequence>
<dbReference type="PANTHER" id="PTHR28657:SF11">
    <property type="entry name" value="INDOLEAMINE 2,3-DIOXYGENASE"/>
    <property type="match status" value="1"/>
</dbReference>
<name>A0A2P6P069_9EUKA</name>
<accession>A0A2P6P069</accession>
<evidence type="ECO:0000313" key="5">
    <source>
        <dbReference type="EMBL" id="PRP89602.1"/>
    </source>
</evidence>
<comment type="similarity">
    <text evidence="1">Belongs to the indoleamine 2,3-dioxygenase family.</text>
</comment>
<dbReference type="GO" id="GO:0020037">
    <property type="term" value="F:heme binding"/>
    <property type="evidence" value="ECO:0007669"/>
    <property type="project" value="InterPro"/>
</dbReference>
<dbReference type="InParanoid" id="A0A2P6P069"/>
<feature type="chain" id="PRO_5015125981" description="Indoleamine 2,3-dioxygenase" evidence="4">
    <location>
        <begin position="16"/>
        <end position="437"/>
    </location>
</feature>